<protein>
    <submittedName>
        <fullName evidence="4">Heparinase</fullName>
    </submittedName>
</protein>
<dbReference type="Proteomes" id="UP000326554">
    <property type="component" value="Unassembled WGS sequence"/>
</dbReference>
<feature type="compositionally biased region" description="Acidic residues" evidence="2">
    <location>
        <begin position="565"/>
        <end position="575"/>
    </location>
</feature>
<comment type="subcellular location">
    <subcellularLocation>
        <location evidence="1">Cell envelope</location>
    </subcellularLocation>
</comment>
<feature type="region of interest" description="Disordered" evidence="2">
    <location>
        <begin position="556"/>
        <end position="575"/>
    </location>
</feature>
<dbReference type="AlphaFoldDB" id="A0A5J5GFD4"/>
<feature type="region of interest" description="Disordered" evidence="2">
    <location>
        <begin position="359"/>
        <end position="381"/>
    </location>
</feature>
<organism evidence="4 5">
    <name type="scientific">Histidinibacterium aquaticum</name>
    <dbReference type="NCBI Taxonomy" id="2613962"/>
    <lineage>
        <taxon>Bacteria</taxon>
        <taxon>Pseudomonadati</taxon>
        <taxon>Pseudomonadota</taxon>
        <taxon>Alphaproteobacteria</taxon>
        <taxon>Rhodobacterales</taxon>
        <taxon>Paracoccaceae</taxon>
        <taxon>Histidinibacterium</taxon>
    </lineage>
</organism>
<reference evidence="4 5" key="1">
    <citation type="submission" date="2019-09" db="EMBL/GenBank/DDBJ databases">
        <authorList>
            <person name="Park J.-S."/>
            <person name="Choi H.-J."/>
        </authorList>
    </citation>
    <scope>NUCLEOTIDE SEQUENCE [LARGE SCALE GENOMIC DNA]</scope>
    <source>
        <strain evidence="4 5">176SS1-4</strain>
    </source>
</reference>
<dbReference type="Gene3D" id="1.50.10.100">
    <property type="entry name" value="Chondroitin AC/alginate lyase"/>
    <property type="match status" value="1"/>
</dbReference>
<keyword evidence="5" id="KW-1185">Reference proteome</keyword>
<dbReference type="GO" id="GO:0016829">
    <property type="term" value="F:lyase activity"/>
    <property type="evidence" value="ECO:0007669"/>
    <property type="project" value="InterPro"/>
</dbReference>
<gene>
    <name evidence="4" type="ORF">F3S47_15905</name>
</gene>
<dbReference type="EMBL" id="VYQE01000005">
    <property type="protein sequence ID" value="KAA9006174.1"/>
    <property type="molecule type" value="Genomic_DNA"/>
</dbReference>
<sequence>MNRLQARAQSARGRATGFRNPPEPRSIGQFGRGRQILGGTVLFAGHLVETGEGTLWDIDPPDAAFAEEAHGFGWLDDLAAVGDGRARALARAWLWDWIDRYGRGRGPGWAPAVTGRRVIRWTTHSTFLLRAQDKSASSDFFRALSGQVRYLSRRWRAAPPGLARIEALGGTIVAGLALEGHEKVAEPAVSALARFCEREIAADGSIANRNPEHLTEILTLLNVCSGALRASGRSVPSAMSEAVERIAPTLRALRHADGGLARFHGGGRGLDGRLDHALAESGVRTRPRLENFPMGYGRLAAGRTTLIFDAAPPPSGPAAAEAHASTLAFELTSGRRPLIVNCGAGAVFGAAWRRAGRATPSHSTLGLDGHSSARLGPARRHGGVLQERLEGGPGRVVRELSRRAEGPRLEIAHDGYQASHGLTHARTVDLSSDGRRVTGEDVLATLSSSDEMTFSRSLAASPAEGLPFSIRFHLHPDVDAELDLGGTAVSLVLKSGEIWILRQEGADSLSLEPSVYLESGRLRPRPAKQVVLSGSAIAYATRIRWSLAKAQETPNALRDTAGDDLMAELESEEMP</sequence>
<dbReference type="Pfam" id="PF07940">
    <property type="entry name" value="Hepar_II_III_C"/>
    <property type="match status" value="1"/>
</dbReference>
<feature type="domain" description="Heparinase II/III-like C-terminal" evidence="3">
    <location>
        <begin position="294"/>
        <end position="546"/>
    </location>
</feature>
<evidence type="ECO:0000259" key="3">
    <source>
        <dbReference type="Pfam" id="PF07940"/>
    </source>
</evidence>
<evidence type="ECO:0000313" key="4">
    <source>
        <dbReference type="EMBL" id="KAA9006174.1"/>
    </source>
</evidence>
<dbReference type="InterPro" id="IPR012480">
    <property type="entry name" value="Hepar_II_III_C"/>
</dbReference>
<proteinExistence type="predicted"/>
<comment type="caution">
    <text evidence="4">The sequence shown here is derived from an EMBL/GenBank/DDBJ whole genome shotgun (WGS) entry which is preliminary data.</text>
</comment>
<feature type="region of interest" description="Disordered" evidence="2">
    <location>
        <begin position="1"/>
        <end position="30"/>
    </location>
</feature>
<dbReference type="InterPro" id="IPR008929">
    <property type="entry name" value="Chondroitin_lyas"/>
</dbReference>
<evidence type="ECO:0000256" key="2">
    <source>
        <dbReference type="SAM" id="MobiDB-lite"/>
    </source>
</evidence>
<name>A0A5J5GFD4_9RHOB</name>
<dbReference type="RefSeq" id="WP_150446426.1">
    <property type="nucleotide sequence ID" value="NZ_VYQE01000005.1"/>
</dbReference>
<dbReference type="GO" id="GO:0030313">
    <property type="term" value="C:cell envelope"/>
    <property type="evidence" value="ECO:0007669"/>
    <property type="project" value="UniProtKB-SubCell"/>
</dbReference>
<evidence type="ECO:0000256" key="1">
    <source>
        <dbReference type="ARBA" id="ARBA00004196"/>
    </source>
</evidence>
<dbReference type="Gene3D" id="2.70.98.70">
    <property type="match status" value="1"/>
</dbReference>
<evidence type="ECO:0000313" key="5">
    <source>
        <dbReference type="Proteomes" id="UP000326554"/>
    </source>
</evidence>
<accession>A0A5J5GFD4</accession>